<comment type="caution">
    <text evidence="1">The sequence shown here is derived from an EMBL/GenBank/DDBJ whole genome shotgun (WGS) entry which is preliminary data.</text>
</comment>
<keyword evidence="2" id="KW-1185">Reference proteome</keyword>
<gene>
    <name evidence="1" type="ORF">KIL84_018371</name>
</gene>
<reference evidence="1" key="1">
    <citation type="submission" date="2021-09" db="EMBL/GenBank/DDBJ databases">
        <title>The genome of Mauremys mutica provides insights into the evolution of semi-aquatic lifestyle.</title>
        <authorList>
            <person name="Gong S."/>
            <person name="Gao Y."/>
        </authorList>
    </citation>
    <scope>NUCLEOTIDE SEQUENCE</scope>
    <source>
        <strain evidence="1">MM-2020</strain>
        <tissue evidence="1">Muscle</tissue>
    </source>
</reference>
<accession>A0A9D4B2C9</accession>
<evidence type="ECO:0000313" key="2">
    <source>
        <dbReference type="Proteomes" id="UP000827986"/>
    </source>
</evidence>
<dbReference type="EMBL" id="JAHDVG010000463">
    <property type="protein sequence ID" value="KAH1185622.1"/>
    <property type="molecule type" value="Genomic_DNA"/>
</dbReference>
<protein>
    <submittedName>
        <fullName evidence="1">Uncharacterized protein</fullName>
    </submittedName>
</protein>
<evidence type="ECO:0000313" key="1">
    <source>
        <dbReference type="EMBL" id="KAH1185622.1"/>
    </source>
</evidence>
<sequence length="109" mass="13155">MEKSILWQLPKLCRQSKVISFPTVPFLSMWILCEYLIYSIVRQHLPLTQIRTAHEPIANTAELRRSIYLAWTTQEEFSELEFTFQHRVMHKLHYPRHCTRRHCIPETFG</sequence>
<organism evidence="1 2">
    <name type="scientific">Mauremys mutica</name>
    <name type="common">yellowpond turtle</name>
    <dbReference type="NCBI Taxonomy" id="74926"/>
    <lineage>
        <taxon>Eukaryota</taxon>
        <taxon>Metazoa</taxon>
        <taxon>Chordata</taxon>
        <taxon>Craniata</taxon>
        <taxon>Vertebrata</taxon>
        <taxon>Euteleostomi</taxon>
        <taxon>Archelosauria</taxon>
        <taxon>Testudinata</taxon>
        <taxon>Testudines</taxon>
        <taxon>Cryptodira</taxon>
        <taxon>Durocryptodira</taxon>
        <taxon>Testudinoidea</taxon>
        <taxon>Geoemydidae</taxon>
        <taxon>Geoemydinae</taxon>
        <taxon>Mauremys</taxon>
    </lineage>
</organism>
<proteinExistence type="predicted"/>
<dbReference type="AlphaFoldDB" id="A0A9D4B2C9"/>
<name>A0A9D4B2C9_9SAUR</name>
<dbReference type="Proteomes" id="UP000827986">
    <property type="component" value="Unassembled WGS sequence"/>
</dbReference>